<name>A0ABN2FQS1_9ACTN</name>
<keyword evidence="1" id="KW-1133">Transmembrane helix</keyword>
<dbReference type="Proteomes" id="UP001501319">
    <property type="component" value="Unassembled WGS sequence"/>
</dbReference>
<keyword evidence="1" id="KW-0812">Transmembrane</keyword>
<evidence type="ECO:0000256" key="1">
    <source>
        <dbReference type="SAM" id="Phobius"/>
    </source>
</evidence>
<keyword evidence="1" id="KW-0472">Membrane</keyword>
<feature type="transmembrane region" description="Helical" evidence="1">
    <location>
        <begin position="12"/>
        <end position="30"/>
    </location>
</feature>
<gene>
    <name evidence="2" type="ORF">GCM10009744_57070</name>
</gene>
<organism evidence="2 3">
    <name type="scientific">Kribbella alba</name>
    <dbReference type="NCBI Taxonomy" id="190197"/>
    <lineage>
        <taxon>Bacteria</taxon>
        <taxon>Bacillati</taxon>
        <taxon>Actinomycetota</taxon>
        <taxon>Actinomycetes</taxon>
        <taxon>Propionibacteriales</taxon>
        <taxon>Kribbellaceae</taxon>
        <taxon>Kribbella</taxon>
    </lineage>
</organism>
<reference evidence="2 3" key="1">
    <citation type="journal article" date="2019" name="Int. J. Syst. Evol. Microbiol.">
        <title>The Global Catalogue of Microorganisms (GCM) 10K type strain sequencing project: providing services to taxonomists for standard genome sequencing and annotation.</title>
        <authorList>
            <consortium name="The Broad Institute Genomics Platform"/>
            <consortium name="The Broad Institute Genome Sequencing Center for Infectious Disease"/>
            <person name="Wu L."/>
            <person name="Ma J."/>
        </authorList>
    </citation>
    <scope>NUCLEOTIDE SEQUENCE [LARGE SCALE GENOMIC DNA]</scope>
    <source>
        <strain evidence="2 3">JCM 14306</strain>
    </source>
</reference>
<evidence type="ECO:0000313" key="2">
    <source>
        <dbReference type="EMBL" id="GAA1656829.1"/>
    </source>
</evidence>
<comment type="caution">
    <text evidence="2">The sequence shown here is derived from an EMBL/GenBank/DDBJ whole genome shotgun (WGS) entry which is preliminary data.</text>
</comment>
<accession>A0ABN2FQS1</accession>
<feature type="transmembrane region" description="Helical" evidence="1">
    <location>
        <begin position="42"/>
        <end position="60"/>
    </location>
</feature>
<sequence length="69" mass="7431">MSGSVLRSEKLMFAIIAAVIFGLALILDWANASVSDAFTPQTLLMAGLLCIALHLAGIGTSTRWRGRRR</sequence>
<evidence type="ECO:0000313" key="3">
    <source>
        <dbReference type="Proteomes" id="UP001501319"/>
    </source>
</evidence>
<evidence type="ECO:0008006" key="4">
    <source>
        <dbReference type="Google" id="ProtNLM"/>
    </source>
</evidence>
<protein>
    <recommendedName>
        <fullName evidence="4">DUF3188 domain-containing protein</fullName>
    </recommendedName>
</protein>
<dbReference type="EMBL" id="BAAANE010000010">
    <property type="protein sequence ID" value="GAA1656829.1"/>
    <property type="molecule type" value="Genomic_DNA"/>
</dbReference>
<keyword evidence="3" id="KW-1185">Reference proteome</keyword>
<proteinExistence type="predicted"/>